<organism evidence="1">
    <name type="scientific">marine sediment metagenome</name>
    <dbReference type="NCBI Taxonomy" id="412755"/>
    <lineage>
        <taxon>unclassified sequences</taxon>
        <taxon>metagenomes</taxon>
        <taxon>ecological metagenomes</taxon>
    </lineage>
</organism>
<dbReference type="AlphaFoldDB" id="A0A0F9BMB4"/>
<reference evidence="1" key="1">
    <citation type="journal article" date="2015" name="Nature">
        <title>Complex archaea that bridge the gap between prokaryotes and eukaryotes.</title>
        <authorList>
            <person name="Spang A."/>
            <person name="Saw J.H."/>
            <person name="Jorgensen S.L."/>
            <person name="Zaremba-Niedzwiedzka K."/>
            <person name="Martijn J."/>
            <person name="Lind A.E."/>
            <person name="van Eijk R."/>
            <person name="Schleper C."/>
            <person name="Guy L."/>
            <person name="Ettema T.J."/>
        </authorList>
    </citation>
    <scope>NUCLEOTIDE SEQUENCE</scope>
</reference>
<evidence type="ECO:0000313" key="1">
    <source>
        <dbReference type="EMBL" id="KKL22994.1"/>
    </source>
</evidence>
<sequence length="38" mass="3948">AAFGLNIYSAVEVDIAGTTIDFKDKAAFACLGNCILNP</sequence>
<feature type="non-terminal residue" evidence="1">
    <location>
        <position position="1"/>
    </location>
</feature>
<name>A0A0F9BMB4_9ZZZZ</name>
<gene>
    <name evidence="1" type="ORF">LCGC14_2429860</name>
</gene>
<accession>A0A0F9BMB4</accession>
<dbReference type="EMBL" id="LAZR01037138">
    <property type="protein sequence ID" value="KKL22994.1"/>
    <property type="molecule type" value="Genomic_DNA"/>
</dbReference>
<proteinExistence type="predicted"/>
<comment type="caution">
    <text evidence="1">The sequence shown here is derived from an EMBL/GenBank/DDBJ whole genome shotgun (WGS) entry which is preliminary data.</text>
</comment>
<protein>
    <submittedName>
        <fullName evidence="1">Uncharacterized protein</fullName>
    </submittedName>
</protein>